<dbReference type="Gene3D" id="6.10.10.10">
    <property type="entry name" value="Flagellar export chaperone, C-terminal domain"/>
    <property type="match status" value="1"/>
</dbReference>
<evidence type="ECO:0000256" key="3">
    <source>
        <dbReference type="ARBA" id="ARBA00023143"/>
    </source>
</evidence>
<dbReference type="PANTHER" id="PTHR42792">
    <property type="entry name" value="FLAGELLIN"/>
    <property type="match status" value="1"/>
</dbReference>
<evidence type="ECO:0000313" key="7">
    <source>
        <dbReference type="EMBL" id="PLA75877.1"/>
    </source>
</evidence>
<evidence type="ECO:0000259" key="5">
    <source>
        <dbReference type="Pfam" id="PF00669"/>
    </source>
</evidence>
<comment type="caution">
    <text evidence="7">The sequence shown here is derived from an EMBL/GenBank/DDBJ whole genome shotgun (WGS) entry which is preliminary data.</text>
</comment>
<dbReference type="Gene3D" id="1.20.1330.10">
    <property type="entry name" value="f41 fragment of flagellin, N-terminal domain"/>
    <property type="match status" value="1"/>
</dbReference>
<dbReference type="Pfam" id="PF00700">
    <property type="entry name" value="Flagellin_C"/>
    <property type="match status" value="1"/>
</dbReference>
<dbReference type="RefSeq" id="WP_101812281.1">
    <property type="nucleotide sequence ID" value="NZ_PKGI01000046.1"/>
</dbReference>
<keyword evidence="7" id="KW-0282">Flagellum</keyword>
<keyword evidence="7" id="KW-0966">Cell projection</keyword>
<evidence type="ECO:0000313" key="8">
    <source>
        <dbReference type="Proteomes" id="UP000234579"/>
    </source>
</evidence>
<feature type="domain" description="Flagellin N-terminal" evidence="5">
    <location>
        <begin position="3"/>
        <end position="140"/>
    </location>
</feature>
<reference evidence="8" key="1">
    <citation type="submission" date="2017-12" db="EMBL/GenBank/DDBJ databases">
        <authorList>
            <person name="Christensen H."/>
        </authorList>
    </citation>
    <scope>NUCLEOTIDE SEQUENCE [LARGE SCALE GENOMIC DNA]</scope>
    <source>
        <strain evidence="8">268A</strain>
    </source>
</reference>
<accession>A0A2I2A942</accession>
<comment type="function">
    <text evidence="4">Flagellin is the subunit protein which polymerizes to form the filaments of bacterial flagella.</text>
</comment>
<comment type="similarity">
    <text evidence="1 4">Belongs to the bacterial flagellin family.</text>
</comment>
<dbReference type="GO" id="GO:0009288">
    <property type="term" value="C:bacterial-type flagellum"/>
    <property type="evidence" value="ECO:0007669"/>
    <property type="project" value="UniProtKB-SubCell"/>
</dbReference>
<dbReference type="PRINTS" id="PR00207">
    <property type="entry name" value="FLAGELLIN"/>
</dbReference>
<feature type="domain" description="Flagellin C-terminal" evidence="6">
    <location>
        <begin position="223"/>
        <end position="307"/>
    </location>
</feature>
<dbReference type="SUPFAM" id="SSF64518">
    <property type="entry name" value="Phase 1 flagellin"/>
    <property type="match status" value="1"/>
</dbReference>
<dbReference type="InterPro" id="IPR001492">
    <property type="entry name" value="Flagellin"/>
</dbReference>
<dbReference type="InterPro" id="IPR001029">
    <property type="entry name" value="Flagellin_N"/>
</dbReference>
<evidence type="ECO:0000256" key="1">
    <source>
        <dbReference type="ARBA" id="ARBA00005709"/>
    </source>
</evidence>
<evidence type="ECO:0000256" key="2">
    <source>
        <dbReference type="ARBA" id="ARBA00020110"/>
    </source>
</evidence>
<evidence type="ECO:0000256" key="4">
    <source>
        <dbReference type="RuleBase" id="RU362073"/>
    </source>
</evidence>
<dbReference type="PANTHER" id="PTHR42792:SF2">
    <property type="entry name" value="FLAGELLIN"/>
    <property type="match status" value="1"/>
</dbReference>
<dbReference type="EMBL" id="PKGI01000046">
    <property type="protein sequence ID" value="PLA75877.1"/>
    <property type="molecule type" value="Genomic_DNA"/>
</dbReference>
<comment type="subcellular location">
    <subcellularLocation>
        <location evidence="4">Secreted</location>
    </subcellularLocation>
    <subcellularLocation>
        <location evidence="4">Bacterial flagellum</location>
    </subcellularLocation>
</comment>
<organism evidence="7 8">
    <name type="scientific">Ligilactobacillus agilis</name>
    <dbReference type="NCBI Taxonomy" id="1601"/>
    <lineage>
        <taxon>Bacteria</taxon>
        <taxon>Bacillati</taxon>
        <taxon>Bacillota</taxon>
        <taxon>Bacilli</taxon>
        <taxon>Lactobacillales</taxon>
        <taxon>Lactobacillaceae</taxon>
        <taxon>Ligilactobacillus</taxon>
    </lineage>
</organism>
<dbReference type="InterPro" id="IPR046358">
    <property type="entry name" value="Flagellin_C"/>
</dbReference>
<evidence type="ECO:0000259" key="6">
    <source>
        <dbReference type="Pfam" id="PF00700"/>
    </source>
</evidence>
<name>A0A2I2A942_9LACO</name>
<sequence>MRINTNTAAMNTYTKYTAAANAKASALEKLSSGSRINSAADDAAGLAISNKMTAQISGVKQARANAQDGISLIQTAEGALEETSKMLNRMRDLTLQAGNGTLQDDDRGEIVLEMKTLVSNINAINDNTKFNGMTLFGDSTTATKTFTFQVGANADETATAKIEEMDASGLGMDDLVKRLNKQGGKDGTKDFTADYARDQGDLIKEATTTPSVAPSEFEKGALSILDAAIKKVSDQRAKLGAAQNGLSHTINSLEATTTNLAAANSRIKDVDMAQEMTSYTSSNILLQAATSMLSQANSMPQSVMTLLQNIG</sequence>
<keyword evidence="4" id="KW-0964">Secreted</keyword>
<dbReference type="Proteomes" id="UP000234579">
    <property type="component" value="Unassembled WGS sequence"/>
</dbReference>
<gene>
    <name evidence="7" type="ORF">CYR79_09180</name>
</gene>
<dbReference type="InterPro" id="IPR042187">
    <property type="entry name" value="Flagellin_C_sub2"/>
</dbReference>
<dbReference type="Pfam" id="PF00669">
    <property type="entry name" value="Flagellin_N"/>
    <property type="match status" value="1"/>
</dbReference>
<dbReference type="GO" id="GO:0005576">
    <property type="term" value="C:extracellular region"/>
    <property type="evidence" value="ECO:0007669"/>
    <property type="project" value="UniProtKB-SubCell"/>
</dbReference>
<protein>
    <recommendedName>
        <fullName evidence="2 4">Flagellin</fullName>
    </recommendedName>
</protein>
<proteinExistence type="inferred from homology"/>
<dbReference type="AlphaFoldDB" id="A0A2I2A942"/>
<keyword evidence="3 4" id="KW-0975">Bacterial flagellum</keyword>
<dbReference type="GO" id="GO:0005198">
    <property type="term" value="F:structural molecule activity"/>
    <property type="evidence" value="ECO:0007669"/>
    <property type="project" value="UniProtKB-UniRule"/>
</dbReference>
<keyword evidence="7" id="KW-0969">Cilium</keyword>